<keyword evidence="3 6" id="KW-0812">Transmembrane</keyword>
<dbReference type="Proteomes" id="UP001212997">
    <property type="component" value="Unassembled WGS sequence"/>
</dbReference>
<evidence type="ECO:0000256" key="4">
    <source>
        <dbReference type="ARBA" id="ARBA00022989"/>
    </source>
</evidence>
<feature type="transmembrane region" description="Helical" evidence="6">
    <location>
        <begin position="124"/>
        <end position="143"/>
    </location>
</feature>
<keyword evidence="5 6" id="KW-0472">Membrane</keyword>
<dbReference type="FunFam" id="1.20.1250.20:FF:000068">
    <property type="entry name" value="MFS general substrate transporter"/>
    <property type="match status" value="1"/>
</dbReference>
<dbReference type="PANTHER" id="PTHR43791">
    <property type="entry name" value="PERMEASE-RELATED"/>
    <property type="match status" value="1"/>
</dbReference>
<evidence type="ECO:0000256" key="5">
    <source>
        <dbReference type="ARBA" id="ARBA00023136"/>
    </source>
</evidence>
<keyword evidence="2" id="KW-0813">Transport</keyword>
<organism evidence="7 8">
    <name type="scientific">Meripilus lineatus</name>
    <dbReference type="NCBI Taxonomy" id="2056292"/>
    <lineage>
        <taxon>Eukaryota</taxon>
        <taxon>Fungi</taxon>
        <taxon>Dikarya</taxon>
        <taxon>Basidiomycota</taxon>
        <taxon>Agaricomycotina</taxon>
        <taxon>Agaricomycetes</taxon>
        <taxon>Polyporales</taxon>
        <taxon>Meripilaceae</taxon>
        <taxon>Meripilus</taxon>
    </lineage>
</organism>
<dbReference type="EMBL" id="JANAWD010000030">
    <property type="protein sequence ID" value="KAJ3490287.1"/>
    <property type="molecule type" value="Genomic_DNA"/>
</dbReference>
<keyword evidence="8" id="KW-1185">Reference proteome</keyword>
<evidence type="ECO:0000313" key="7">
    <source>
        <dbReference type="EMBL" id="KAJ3490287.1"/>
    </source>
</evidence>
<feature type="transmembrane region" description="Helical" evidence="6">
    <location>
        <begin position="405"/>
        <end position="425"/>
    </location>
</feature>
<name>A0AAD5YMR2_9APHY</name>
<dbReference type="InterPro" id="IPR036259">
    <property type="entry name" value="MFS_trans_sf"/>
</dbReference>
<dbReference type="GO" id="GO:0005886">
    <property type="term" value="C:plasma membrane"/>
    <property type="evidence" value="ECO:0007669"/>
    <property type="project" value="TreeGrafter"/>
</dbReference>
<dbReference type="FunFam" id="1.20.1250.20:FF:000566">
    <property type="entry name" value="Uncharacterized protein"/>
    <property type="match status" value="1"/>
</dbReference>
<reference evidence="7" key="1">
    <citation type="submission" date="2022-07" db="EMBL/GenBank/DDBJ databases">
        <title>Genome Sequence of Physisporinus lineatus.</title>
        <authorList>
            <person name="Buettner E."/>
        </authorList>
    </citation>
    <scope>NUCLEOTIDE SEQUENCE</scope>
    <source>
        <strain evidence="7">VT162</strain>
    </source>
</reference>
<comment type="caution">
    <text evidence="7">The sequence shown here is derived from an EMBL/GenBank/DDBJ whole genome shotgun (WGS) entry which is preliminary data.</text>
</comment>
<evidence type="ECO:0000256" key="2">
    <source>
        <dbReference type="ARBA" id="ARBA00022448"/>
    </source>
</evidence>
<evidence type="ECO:0000256" key="6">
    <source>
        <dbReference type="SAM" id="Phobius"/>
    </source>
</evidence>
<feature type="transmembrane region" description="Helical" evidence="6">
    <location>
        <begin position="468"/>
        <end position="492"/>
    </location>
</feature>
<protein>
    <submittedName>
        <fullName evidence="7">Uncharacterized protein</fullName>
    </submittedName>
</protein>
<accession>A0AAD5YMR2</accession>
<feature type="transmembrane region" description="Helical" evidence="6">
    <location>
        <begin position="155"/>
        <end position="177"/>
    </location>
</feature>
<proteinExistence type="predicted"/>
<evidence type="ECO:0000256" key="3">
    <source>
        <dbReference type="ARBA" id="ARBA00022692"/>
    </source>
</evidence>
<feature type="transmembrane region" description="Helical" evidence="6">
    <location>
        <begin position="351"/>
        <end position="369"/>
    </location>
</feature>
<comment type="subcellular location">
    <subcellularLocation>
        <location evidence="1">Membrane</location>
        <topology evidence="1">Multi-pass membrane protein</topology>
    </subcellularLocation>
</comment>
<dbReference type="InterPro" id="IPR011701">
    <property type="entry name" value="MFS"/>
</dbReference>
<feature type="transmembrane region" description="Helical" evidence="6">
    <location>
        <begin position="96"/>
        <end position="117"/>
    </location>
</feature>
<evidence type="ECO:0000313" key="8">
    <source>
        <dbReference type="Proteomes" id="UP001212997"/>
    </source>
</evidence>
<dbReference type="SUPFAM" id="SSF103473">
    <property type="entry name" value="MFS general substrate transporter"/>
    <property type="match status" value="2"/>
</dbReference>
<dbReference type="AlphaFoldDB" id="A0AAD5YMR2"/>
<feature type="transmembrane region" description="Helical" evidence="6">
    <location>
        <begin position="376"/>
        <end position="393"/>
    </location>
</feature>
<dbReference type="Gene3D" id="1.20.1250.20">
    <property type="entry name" value="MFS general substrate transporter like domains"/>
    <property type="match status" value="2"/>
</dbReference>
<dbReference type="GO" id="GO:0022857">
    <property type="term" value="F:transmembrane transporter activity"/>
    <property type="evidence" value="ECO:0007669"/>
    <property type="project" value="InterPro"/>
</dbReference>
<feature type="transmembrane region" description="Helical" evidence="6">
    <location>
        <begin position="311"/>
        <end position="331"/>
    </location>
</feature>
<sequence>MSSDISHASDFTTAKDNVQTNIEVEKGQTYAIEKPPHYKILYPNVDEAALLRKIDLRLVPILSALYILAFLDRVNIGNAALFGLKSDLNLGGDEYNTALVIFFVPYILFEVPSNFLMKKFKPHVWLPCCLFAFGLVTILQGLVKNYSGLLTTRFFLGLFEAGMLPGCFYLISMYAIVVPAGRIPKALYLLFLLDIVGGCLWWAPRECNWEDERDTGISRMALGVYSRCVDHSELLFMNSANMHECEEGVLTCSLAFLFYILIPDFPEEATWLSADEKAVIDARLKEDVGNSGIREPMTFKRAVNVIKDYKVILAGLMYFGLIVPAYSLVLFSPSIIQGLGNHGSIHTQLLSVPPFASAFVVGMLVATLSDYFRHRFIFIICGLMLSLVGFIILRVEHHDMNLQYGAIFLAATGTYSSMPIVLCWFSMNVRGHLNRAVATGWQIGFGNIGGIIASYAFLPKDSPKYFTGYNICISFVCLTLVTSCLYLVGVLYENSQMDKKVTDTASEGDGEEEFRYFT</sequence>
<evidence type="ECO:0000256" key="1">
    <source>
        <dbReference type="ARBA" id="ARBA00004141"/>
    </source>
</evidence>
<feature type="transmembrane region" description="Helical" evidence="6">
    <location>
        <begin position="437"/>
        <end position="456"/>
    </location>
</feature>
<dbReference type="PANTHER" id="PTHR43791:SF46">
    <property type="entry name" value="MAJOR FACILITATOR SUPERFAMILY (MFS) PROFILE DOMAIN-CONTAINING PROTEIN-RELATED"/>
    <property type="match status" value="1"/>
</dbReference>
<keyword evidence="4 6" id="KW-1133">Transmembrane helix</keyword>
<gene>
    <name evidence="7" type="ORF">NLI96_g1531</name>
</gene>
<feature type="transmembrane region" description="Helical" evidence="6">
    <location>
        <begin position="58"/>
        <end position="76"/>
    </location>
</feature>
<dbReference type="Pfam" id="PF07690">
    <property type="entry name" value="MFS_1"/>
    <property type="match status" value="1"/>
</dbReference>